<dbReference type="InParanoid" id="A2E745"/>
<gene>
    <name evidence="2" type="ORF">TVAG_006380</name>
</gene>
<reference evidence="2" key="1">
    <citation type="submission" date="2006-10" db="EMBL/GenBank/DDBJ databases">
        <authorList>
            <person name="Amadeo P."/>
            <person name="Zhao Q."/>
            <person name="Wortman J."/>
            <person name="Fraser-Liggett C."/>
            <person name="Carlton J."/>
        </authorList>
    </citation>
    <scope>NUCLEOTIDE SEQUENCE</scope>
    <source>
        <strain evidence="2">G3</strain>
    </source>
</reference>
<dbReference type="KEGG" id="tva:4769517"/>
<dbReference type="AlphaFoldDB" id="A2E745"/>
<name>A2E745_TRIV3</name>
<dbReference type="InterPro" id="IPR036365">
    <property type="entry name" value="PGBD-like_sf"/>
</dbReference>
<sequence length="470" mass="54388">MSDQIYLIPEIHKSSPFFWAQHAEQVSLMPIPISGVKLYADTKELDSYASLRTIIVVEQETKTSKLYPVRFTKKVPNFEAHGFSIKQCPHGNIVYMKLEDFWKINKNSSFVAISDGDWLCSKKHYKITAALYHLSLLPSLNKAVFRTQIDSKIEEDLNLMYDVSGEILEMLTLIFKNVVFGLEFFGFCNDCSEEQKRRLLHIKDRLQTRKVCVAFSQIDFAILNYNMFCYKTDSCRITSYSYLHLMKTLNIVERIIIQLGFPVSKNKRFESLTHNIKKIQKEFHIPITGICDQQTLQKLWSNTIVKSVQMKSIFKDLGTTSEEPKKEQILIQCLPDDTPAQKVLAENINRFIGKIPITSNASEILRENINSNLSEIAQRCGTLSQRINNIVKRTDNATNVVHRLESSNSRCDESLEKAAITLNQVLEDHRKVQQQFVEIRESITAQKKRNMVLQIFGGLMLLFYLYKFIR</sequence>
<keyword evidence="1" id="KW-0472">Membrane</keyword>
<proteinExistence type="predicted"/>
<evidence type="ECO:0000256" key="1">
    <source>
        <dbReference type="SAM" id="Phobius"/>
    </source>
</evidence>
<dbReference type="RefSeq" id="XP_001323786.1">
    <property type="nucleotide sequence ID" value="XM_001323751.1"/>
</dbReference>
<reference evidence="2" key="2">
    <citation type="journal article" date="2007" name="Science">
        <title>Draft genome sequence of the sexually transmitted pathogen Trichomonas vaginalis.</title>
        <authorList>
            <person name="Carlton J.M."/>
            <person name="Hirt R.P."/>
            <person name="Silva J.C."/>
            <person name="Delcher A.L."/>
            <person name="Schatz M."/>
            <person name="Zhao Q."/>
            <person name="Wortman J.R."/>
            <person name="Bidwell S.L."/>
            <person name="Alsmark U.C.M."/>
            <person name="Besteiro S."/>
            <person name="Sicheritz-Ponten T."/>
            <person name="Noel C.J."/>
            <person name="Dacks J.B."/>
            <person name="Foster P.G."/>
            <person name="Simillion C."/>
            <person name="Van de Peer Y."/>
            <person name="Miranda-Saavedra D."/>
            <person name="Barton G.J."/>
            <person name="Westrop G.D."/>
            <person name="Mueller S."/>
            <person name="Dessi D."/>
            <person name="Fiori P.L."/>
            <person name="Ren Q."/>
            <person name="Paulsen I."/>
            <person name="Zhang H."/>
            <person name="Bastida-Corcuera F.D."/>
            <person name="Simoes-Barbosa A."/>
            <person name="Brown M.T."/>
            <person name="Hayes R.D."/>
            <person name="Mukherjee M."/>
            <person name="Okumura C.Y."/>
            <person name="Schneider R."/>
            <person name="Smith A.J."/>
            <person name="Vanacova S."/>
            <person name="Villalvazo M."/>
            <person name="Haas B.J."/>
            <person name="Pertea M."/>
            <person name="Feldblyum T.V."/>
            <person name="Utterback T.R."/>
            <person name="Shu C.L."/>
            <person name="Osoegawa K."/>
            <person name="de Jong P.J."/>
            <person name="Hrdy I."/>
            <person name="Horvathova L."/>
            <person name="Zubacova Z."/>
            <person name="Dolezal P."/>
            <person name="Malik S.B."/>
            <person name="Logsdon J.M. Jr."/>
            <person name="Henze K."/>
            <person name="Gupta A."/>
            <person name="Wang C.C."/>
            <person name="Dunne R.L."/>
            <person name="Upcroft J.A."/>
            <person name="Upcroft P."/>
            <person name="White O."/>
            <person name="Salzberg S.L."/>
            <person name="Tang P."/>
            <person name="Chiu C.-H."/>
            <person name="Lee Y.-S."/>
            <person name="Embley T.M."/>
            <person name="Coombs G.H."/>
            <person name="Mottram J.C."/>
            <person name="Tachezy J."/>
            <person name="Fraser-Liggett C.M."/>
            <person name="Johnson P.J."/>
        </authorList>
    </citation>
    <scope>NUCLEOTIDE SEQUENCE [LARGE SCALE GENOMIC DNA]</scope>
    <source>
        <strain evidence="2">G3</strain>
    </source>
</reference>
<dbReference type="VEuPathDB" id="TrichDB:TVAGG3_0982920"/>
<keyword evidence="1" id="KW-1133">Transmembrane helix</keyword>
<dbReference type="SUPFAM" id="SSF47090">
    <property type="entry name" value="PGBD-like"/>
    <property type="match status" value="1"/>
</dbReference>
<protein>
    <submittedName>
        <fullName evidence="2">Uncharacterized protein</fullName>
    </submittedName>
</protein>
<evidence type="ECO:0000313" key="2">
    <source>
        <dbReference type="EMBL" id="EAY11563.1"/>
    </source>
</evidence>
<feature type="transmembrane region" description="Helical" evidence="1">
    <location>
        <begin position="451"/>
        <end position="469"/>
    </location>
</feature>
<evidence type="ECO:0000313" key="3">
    <source>
        <dbReference type="Proteomes" id="UP000001542"/>
    </source>
</evidence>
<accession>A2E745</accession>
<dbReference type="EMBL" id="DS113317">
    <property type="protein sequence ID" value="EAY11563.1"/>
    <property type="molecule type" value="Genomic_DNA"/>
</dbReference>
<dbReference type="VEuPathDB" id="TrichDB:TVAG_006380"/>
<keyword evidence="3" id="KW-1185">Reference proteome</keyword>
<keyword evidence="1" id="KW-0812">Transmembrane</keyword>
<organism evidence="2 3">
    <name type="scientific">Trichomonas vaginalis (strain ATCC PRA-98 / G3)</name>
    <dbReference type="NCBI Taxonomy" id="412133"/>
    <lineage>
        <taxon>Eukaryota</taxon>
        <taxon>Metamonada</taxon>
        <taxon>Parabasalia</taxon>
        <taxon>Trichomonadida</taxon>
        <taxon>Trichomonadidae</taxon>
        <taxon>Trichomonas</taxon>
    </lineage>
</organism>
<dbReference type="Proteomes" id="UP000001542">
    <property type="component" value="Unassembled WGS sequence"/>
</dbReference>